<evidence type="ECO:0000256" key="11">
    <source>
        <dbReference type="PROSITE-ProRule" id="PRU10015"/>
    </source>
</evidence>
<feature type="domain" description="TRAM" evidence="13">
    <location>
        <begin position="1"/>
        <end position="66"/>
    </location>
</feature>
<dbReference type="GO" id="GO:0070475">
    <property type="term" value="P:rRNA base methylation"/>
    <property type="evidence" value="ECO:0007669"/>
    <property type="project" value="TreeGrafter"/>
</dbReference>
<evidence type="ECO:0000256" key="8">
    <source>
        <dbReference type="ARBA" id="ARBA00023014"/>
    </source>
</evidence>
<dbReference type="RefSeq" id="WP_072755763.1">
    <property type="nucleotide sequence ID" value="NZ_FQUK01000017.1"/>
</dbReference>
<dbReference type="PROSITE" id="PS50926">
    <property type="entry name" value="TRAM"/>
    <property type="match status" value="1"/>
</dbReference>
<protein>
    <recommendedName>
        <fullName evidence="9">23S rRNA (uracil(1939)-C(5))-methyltransferase RlmD</fullName>
        <ecNumber evidence="9">2.1.1.190</ecNumber>
    </recommendedName>
    <alternativeName>
        <fullName evidence="9">23S rRNA(m5U1939)-methyltransferase</fullName>
    </alternativeName>
</protein>
<dbReference type="Pfam" id="PF05958">
    <property type="entry name" value="tRNA_U5-meth_tr"/>
    <property type="match status" value="1"/>
</dbReference>
<evidence type="ECO:0000256" key="1">
    <source>
        <dbReference type="ARBA" id="ARBA00022485"/>
    </source>
</evidence>
<evidence type="ECO:0000256" key="10">
    <source>
        <dbReference type="PROSITE-ProRule" id="PRU01024"/>
    </source>
</evidence>
<dbReference type="Pfam" id="PF01938">
    <property type="entry name" value="TRAM"/>
    <property type="match status" value="1"/>
</dbReference>
<keyword evidence="2 9" id="KW-0698">rRNA processing</keyword>
<comment type="function">
    <text evidence="9">Catalyzes the formation of 5-methyl-uridine at position 1939 (m5U1939) in 23S rRNA.</text>
</comment>
<feature type="binding site" evidence="9">
    <location>
        <position position="167"/>
    </location>
    <ligand>
        <name>[4Fe-4S] cluster</name>
        <dbReference type="ChEBI" id="CHEBI:49883"/>
    </ligand>
</feature>
<name>A0A1M4WU88_9GAMM</name>
<keyword evidence="6 9" id="KW-0479">Metal-binding</keyword>
<dbReference type="InterPro" id="IPR030391">
    <property type="entry name" value="MeTrfase_TrmA_CS"/>
</dbReference>
<keyword evidence="4 9" id="KW-0808">Transferase</keyword>
<dbReference type="SUPFAM" id="SSF53335">
    <property type="entry name" value="S-adenosyl-L-methionine-dependent methyltransferases"/>
    <property type="match status" value="1"/>
</dbReference>
<dbReference type="PROSITE" id="PS51687">
    <property type="entry name" value="SAM_MT_RNA_M5U"/>
    <property type="match status" value="1"/>
</dbReference>
<feature type="binding site" evidence="9 10">
    <location>
        <position position="303"/>
    </location>
    <ligand>
        <name>S-adenosyl-L-methionine</name>
        <dbReference type="ChEBI" id="CHEBI:59789"/>
    </ligand>
</feature>
<dbReference type="InterPro" id="IPR012340">
    <property type="entry name" value="NA-bd_OB-fold"/>
</dbReference>
<dbReference type="OrthoDB" id="9804590at2"/>
<gene>
    <name evidence="9" type="primary">rlmD</name>
    <name evidence="14" type="ORF">SAMN02745204_01259</name>
</gene>
<dbReference type="PROSITE" id="PS01231">
    <property type="entry name" value="TRMA_2"/>
    <property type="match status" value="1"/>
</dbReference>
<dbReference type="AlphaFoldDB" id="A0A1M4WU88"/>
<dbReference type="GO" id="GO:0003723">
    <property type="term" value="F:RNA binding"/>
    <property type="evidence" value="ECO:0007669"/>
    <property type="project" value="InterPro"/>
</dbReference>
<dbReference type="Gene3D" id="2.40.50.1070">
    <property type="match status" value="1"/>
</dbReference>
<dbReference type="EC" id="2.1.1.190" evidence="9"/>
<feature type="active site" description="Nucleophile" evidence="9 10">
    <location>
        <position position="400"/>
    </location>
</feature>
<dbReference type="Proteomes" id="UP000242857">
    <property type="component" value="Unassembled WGS sequence"/>
</dbReference>
<dbReference type="STRING" id="213588.SAMN02745204_01259"/>
<dbReference type="Gene3D" id="3.40.50.150">
    <property type="entry name" value="Vaccinia Virus protein VP39"/>
    <property type="match status" value="1"/>
</dbReference>
<evidence type="ECO:0000256" key="3">
    <source>
        <dbReference type="ARBA" id="ARBA00022603"/>
    </source>
</evidence>
<dbReference type="GO" id="GO:0051539">
    <property type="term" value="F:4 iron, 4 sulfur cluster binding"/>
    <property type="evidence" value="ECO:0007669"/>
    <property type="project" value="UniProtKB-KW"/>
</dbReference>
<evidence type="ECO:0000256" key="9">
    <source>
        <dbReference type="HAMAP-Rule" id="MF_01010"/>
    </source>
</evidence>
<keyword evidence="7 9" id="KW-0408">Iron</keyword>
<feature type="binding site" evidence="9">
    <location>
        <position position="308"/>
    </location>
    <ligand>
        <name>S-adenosyl-L-methionine</name>
        <dbReference type="ChEBI" id="CHEBI:59789"/>
    </ligand>
</feature>
<feature type="binding site" evidence="9 10">
    <location>
        <position position="274"/>
    </location>
    <ligand>
        <name>S-adenosyl-L-methionine</name>
        <dbReference type="ChEBI" id="CHEBI:59789"/>
    </ligand>
</feature>
<evidence type="ECO:0000256" key="12">
    <source>
        <dbReference type="SAM" id="MobiDB-lite"/>
    </source>
</evidence>
<keyword evidence="3 9" id="KW-0489">Methyltransferase</keyword>
<dbReference type="NCBIfam" id="NF009639">
    <property type="entry name" value="PRK13168.1"/>
    <property type="match status" value="1"/>
</dbReference>
<dbReference type="InterPro" id="IPR029063">
    <property type="entry name" value="SAM-dependent_MTases_sf"/>
</dbReference>
<comment type="catalytic activity">
    <reaction evidence="9">
        <text>uridine(1939) in 23S rRNA + S-adenosyl-L-methionine = 5-methyluridine(1939) in 23S rRNA + S-adenosyl-L-homocysteine + H(+)</text>
        <dbReference type="Rhea" id="RHEA:42908"/>
        <dbReference type="Rhea" id="RHEA-COMP:10278"/>
        <dbReference type="Rhea" id="RHEA-COMP:10279"/>
        <dbReference type="ChEBI" id="CHEBI:15378"/>
        <dbReference type="ChEBI" id="CHEBI:57856"/>
        <dbReference type="ChEBI" id="CHEBI:59789"/>
        <dbReference type="ChEBI" id="CHEBI:65315"/>
        <dbReference type="ChEBI" id="CHEBI:74447"/>
        <dbReference type="EC" id="2.1.1.190"/>
    </reaction>
</comment>
<evidence type="ECO:0000313" key="14">
    <source>
        <dbReference type="EMBL" id="SHE84768.1"/>
    </source>
</evidence>
<sequence>MARFDQTPTTLTISDLSHDGRGVARWPQGHPQAGKTVFVAGALPGETVLARQTARSRHFDEAQTLEVLTASPDRVVPRCPHFGTCGGCVLQHLAEDRQIAYKQQVLLDNLQRIGHVAPQQVLPPLRAEAWGYRRKGRLSVRRVEKKDKTLVGFREQDPRFVADLRECHTVIPELGLKLAALGALVDGLAARRDIPQIEFIAGDDAIALVFRHLQPLSERDRAALAAFGQEHGFAIFLQPGGVDSVHPLTDDVPLAFRLPQWDVVLEFRPLDFIQVNARLNEMMIARALDLLEVQPGERVLDLFCGLGNFTLPLARVCRDGQVVGVEGDTGLVARARHNARRNGLDNVQFHAADLAQDLAGQPWLKAGFDRLLLDPARAGAIEVLRQLPLNGLQRIVYVSCHPGSLARDAGFLVNDAGWTLRAAGVMDMFPHTAHVESIAVFDPPRRR</sequence>
<evidence type="ECO:0000256" key="4">
    <source>
        <dbReference type="ARBA" id="ARBA00022679"/>
    </source>
</evidence>
<evidence type="ECO:0000256" key="2">
    <source>
        <dbReference type="ARBA" id="ARBA00022552"/>
    </source>
</evidence>
<keyword evidence="1 9" id="KW-0004">4Fe-4S</keyword>
<evidence type="ECO:0000256" key="6">
    <source>
        <dbReference type="ARBA" id="ARBA00022723"/>
    </source>
</evidence>
<feature type="compositionally biased region" description="Polar residues" evidence="12">
    <location>
        <begin position="1"/>
        <end position="15"/>
    </location>
</feature>
<evidence type="ECO:0000259" key="13">
    <source>
        <dbReference type="PROSITE" id="PS50926"/>
    </source>
</evidence>
<evidence type="ECO:0000313" key="15">
    <source>
        <dbReference type="Proteomes" id="UP000242857"/>
    </source>
</evidence>
<dbReference type="InterPro" id="IPR002792">
    <property type="entry name" value="TRAM_dom"/>
</dbReference>
<dbReference type="EMBL" id="FQUK01000017">
    <property type="protein sequence ID" value="SHE84768.1"/>
    <property type="molecule type" value="Genomic_DNA"/>
</dbReference>
<feature type="binding site" evidence="9">
    <location>
        <position position="79"/>
    </location>
    <ligand>
        <name>[4Fe-4S] cluster</name>
        <dbReference type="ChEBI" id="CHEBI:49883"/>
    </ligand>
</feature>
<keyword evidence="15" id="KW-1185">Reference proteome</keyword>
<dbReference type="PANTHER" id="PTHR11061">
    <property type="entry name" value="RNA M5U METHYLTRANSFERASE"/>
    <property type="match status" value="1"/>
</dbReference>
<dbReference type="NCBIfam" id="TIGR00479">
    <property type="entry name" value="rumA"/>
    <property type="match status" value="1"/>
</dbReference>
<keyword evidence="5 9" id="KW-0949">S-adenosyl-L-methionine</keyword>
<feature type="binding site" evidence="9">
    <location>
        <position position="353"/>
    </location>
    <ligand>
        <name>S-adenosyl-L-methionine</name>
        <dbReference type="ChEBI" id="CHEBI:59789"/>
    </ligand>
</feature>
<dbReference type="HAMAP" id="MF_01010">
    <property type="entry name" value="23SrRNA_methyltr_RlmD"/>
    <property type="match status" value="1"/>
</dbReference>
<dbReference type="GO" id="GO:0005506">
    <property type="term" value="F:iron ion binding"/>
    <property type="evidence" value="ECO:0007669"/>
    <property type="project" value="UniProtKB-UniRule"/>
</dbReference>
<dbReference type="Gene3D" id="2.40.50.140">
    <property type="entry name" value="Nucleic acid-binding proteins"/>
    <property type="match status" value="1"/>
</dbReference>
<feature type="active site" evidence="11">
    <location>
        <position position="400"/>
    </location>
</feature>
<comment type="similarity">
    <text evidence="9">Belongs to the class I-like SAM-binding methyltransferase superfamily. RNA M5U methyltransferase family. RlmD subfamily.</text>
</comment>
<dbReference type="InterPro" id="IPR030390">
    <property type="entry name" value="MeTrfase_TrmA_AS"/>
</dbReference>
<evidence type="ECO:0000256" key="7">
    <source>
        <dbReference type="ARBA" id="ARBA00023004"/>
    </source>
</evidence>
<reference evidence="15" key="1">
    <citation type="submission" date="2016-11" db="EMBL/GenBank/DDBJ databases">
        <authorList>
            <person name="Varghese N."/>
            <person name="Submissions S."/>
        </authorList>
    </citation>
    <scope>NUCLEOTIDE SEQUENCE [LARGE SCALE GENOMIC DNA]</scope>
    <source>
        <strain evidence="15">DSM 14834</strain>
    </source>
</reference>
<evidence type="ECO:0000256" key="5">
    <source>
        <dbReference type="ARBA" id="ARBA00022691"/>
    </source>
</evidence>
<feature type="binding site" evidence="9 10">
    <location>
        <position position="326"/>
    </location>
    <ligand>
        <name>S-adenosyl-L-methionine</name>
        <dbReference type="ChEBI" id="CHEBI:59789"/>
    </ligand>
</feature>
<feature type="binding site" evidence="9">
    <location>
        <position position="85"/>
    </location>
    <ligand>
        <name>[4Fe-4S] cluster</name>
        <dbReference type="ChEBI" id="CHEBI:49883"/>
    </ligand>
</feature>
<accession>A0A1M4WU88</accession>
<dbReference type="FunFam" id="2.40.50.140:FF:000097">
    <property type="entry name" value="23S rRNA (uracil(1939)-C(5))-methyltransferase RlmD"/>
    <property type="match status" value="1"/>
</dbReference>
<feature type="binding site" evidence="9 10">
    <location>
        <position position="374"/>
    </location>
    <ligand>
        <name>S-adenosyl-L-methionine</name>
        <dbReference type="ChEBI" id="CHEBI:59789"/>
    </ligand>
</feature>
<proteinExistence type="inferred from homology"/>
<dbReference type="CDD" id="cd02440">
    <property type="entry name" value="AdoMet_MTases"/>
    <property type="match status" value="1"/>
</dbReference>
<dbReference type="GO" id="GO:0070041">
    <property type="term" value="F:rRNA (uridine-C5-)-methyltransferase activity"/>
    <property type="evidence" value="ECO:0007669"/>
    <property type="project" value="UniProtKB-UniRule"/>
</dbReference>
<dbReference type="InterPro" id="IPR010280">
    <property type="entry name" value="U5_MeTrfase_fam"/>
</dbReference>
<dbReference type="PROSITE" id="PS01230">
    <property type="entry name" value="TRMA_1"/>
    <property type="match status" value="1"/>
</dbReference>
<feature type="binding site" evidence="9">
    <location>
        <position position="88"/>
    </location>
    <ligand>
        <name>[4Fe-4S] cluster</name>
        <dbReference type="ChEBI" id="CHEBI:49883"/>
    </ligand>
</feature>
<keyword evidence="8 9" id="KW-0411">Iron-sulfur</keyword>
<organism evidence="14 15">
    <name type="scientific">Thermomonas hydrothermalis</name>
    <dbReference type="NCBI Taxonomy" id="213588"/>
    <lineage>
        <taxon>Bacteria</taxon>
        <taxon>Pseudomonadati</taxon>
        <taxon>Pseudomonadota</taxon>
        <taxon>Gammaproteobacteria</taxon>
        <taxon>Lysobacterales</taxon>
        <taxon>Lysobacteraceae</taxon>
        <taxon>Thermomonas</taxon>
    </lineage>
</organism>
<dbReference type="InterPro" id="IPR001566">
    <property type="entry name" value="23S_rRNA_MeTrfase_RlmD"/>
</dbReference>
<feature type="region of interest" description="Disordered" evidence="12">
    <location>
        <begin position="1"/>
        <end position="21"/>
    </location>
</feature>
<dbReference type="PANTHER" id="PTHR11061:SF49">
    <property type="entry name" value="23S RRNA (URACIL(1939)-C(5))-METHYLTRANSFERASE RLMD"/>
    <property type="match status" value="1"/>
</dbReference>
<dbReference type="SUPFAM" id="SSF50249">
    <property type="entry name" value="Nucleic acid-binding proteins"/>
    <property type="match status" value="1"/>
</dbReference>